<dbReference type="SUPFAM" id="SSF52374">
    <property type="entry name" value="Nucleotidylyl transferase"/>
    <property type="match status" value="1"/>
</dbReference>
<evidence type="ECO:0000256" key="7">
    <source>
        <dbReference type="ARBA" id="ARBA00022741"/>
    </source>
</evidence>
<evidence type="ECO:0000256" key="9">
    <source>
        <dbReference type="ARBA" id="ARBA00022827"/>
    </source>
</evidence>
<dbReference type="GO" id="GO:0005524">
    <property type="term" value="F:ATP binding"/>
    <property type="evidence" value="ECO:0007669"/>
    <property type="project" value="UniProtKB-UniRule"/>
</dbReference>
<evidence type="ECO:0000256" key="10">
    <source>
        <dbReference type="ARBA" id="ARBA00022840"/>
    </source>
</evidence>
<evidence type="ECO:0000256" key="12">
    <source>
        <dbReference type="ARBA" id="ARBA00047880"/>
    </source>
</evidence>
<accession>A0A3N6QRE6</accession>
<dbReference type="GO" id="GO:0009398">
    <property type="term" value="P:FMN biosynthetic process"/>
    <property type="evidence" value="ECO:0007669"/>
    <property type="project" value="UniProtKB-UniRule"/>
</dbReference>
<dbReference type="NCBIfam" id="NF004160">
    <property type="entry name" value="PRK05627.1-3"/>
    <property type="match status" value="1"/>
</dbReference>
<keyword evidence="6 14" id="KW-0548">Nucleotidyltransferase</keyword>
<organism evidence="16 17">
    <name type="scientific">Okeania hirsuta</name>
    <dbReference type="NCBI Taxonomy" id="1458930"/>
    <lineage>
        <taxon>Bacteria</taxon>
        <taxon>Bacillati</taxon>
        <taxon>Cyanobacteriota</taxon>
        <taxon>Cyanophyceae</taxon>
        <taxon>Oscillatoriophycideae</taxon>
        <taxon>Oscillatoriales</taxon>
        <taxon>Microcoleaceae</taxon>
        <taxon>Okeania</taxon>
    </lineage>
</organism>
<dbReference type="EMBL" id="RCBY01000352">
    <property type="protein sequence ID" value="RQH23193.1"/>
    <property type="molecule type" value="Genomic_DNA"/>
</dbReference>
<gene>
    <name evidence="16" type="ORF">D5R40_30655</name>
</gene>
<comment type="catalytic activity">
    <reaction evidence="13 14">
        <text>FMN + ATP + H(+) = FAD + diphosphate</text>
        <dbReference type="Rhea" id="RHEA:17237"/>
        <dbReference type="ChEBI" id="CHEBI:15378"/>
        <dbReference type="ChEBI" id="CHEBI:30616"/>
        <dbReference type="ChEBI" id="CHEBI:33019"/>
        <dbReference type="ChEBI" id="CHEBI:57692"/>
        <dbReference type="ChEBI" id="CHEBI:58210"/>
        <dbReference type="EC" id="2.7.7.2"/>
    </reaction>
</comment>
<dbReference type="PIRSF" id="PIRSF004491">
    <property type="entry name" value="FAD_Synth"/>
    <property type="match status" value="1"/>
</dbReference>
<dbReference type="NCBIfam" id="TIGR00083">
    <property type="entry name" value="ribF"/>
    <property type="match status" value="1"/>
</dbReference>
<evidence type="ECO:0000256" key="1">
    <source>
        <dbReference type="ARBA" id="ARBA00004726"/>
    </source>
</evidence>
<dbReference type="Pfam" id="PF06574">
    <property type="entry name" value="FAD_syn"/>
    <property type="match status" value="2"/>
</dbReference>
<dbReference type="SUPFAM" id="SSF82114">
    <property type="entry name" value="Riboflavin kinase-like"/>
    <property type="match status" value="1"/>
</dbReference>
<comment type="pathway">
    <text evidence="1 14">Cofactor biosynthesis; FAD biosynthesis; FAD from FMN: step 1/1.</text>
</comment>
<dbReference type="Gene3D" id="3.40.50.620">
    <property type="entry name" value="HUPs"/>
    <property type="match status" value="1"/>
</dbReference>
<dbReference type="EC" id="2.7.7.2" evidence="14"/>
<dbReference type="GO" id="GO:0009231">
    <property type="term" value="P:riboflavin biosynthetic process"/>
    <property type="evidence" value="ECO:0007669"/>
    <property type="project" value="InterPro"/>
</dbReference>
<dbReference type="EC" id="2.7.1.26" evidence="14"/>
<dbReference type="Pfam" id="PF01687">
    <property type="entry name" value="Flavokinase"/>
    <property type="match status" value="1"/>
</dbReference>
<feature type="domain" description="Riboflavin kinase" evidence="15">
    <location>
        <begin position="222"/>
        <end position="357"/>
    </location>
</feature>
<name>A0A3N6QRE6_9CYAN</name>
<evidence type="ECO:0000313" key="17">
    <source>
        <dbReference type="Proteomes" id="UP000269154"/>
    </source>
</evidence>
<dbReference type="Proteomes" id="UP000269154">
    <property type="component" value="Unassembled WGS sequence"/>
</dbReference>
<dbReference type="Gene3D" id="2.40.30.30">
    <property type="entry name" value="Riboflavin kinase-like"/>
    <property type="match status" value="1"/>
</dbReference>
<evidence type="ECO:0000313" key="16">
    <source>
        <dbReference type="EMBL" id="RQH23193.1"/>
    </source>
</evidence>
<dbReference type="UniPathway" id="UPA00276">
    <property type="reaction ID" value="UER00406"/>
</dbReference>
<reference evidence="16 17" key="1">
    <citation type="journal article" date="2018" name="ACS Chem. Biol.">
        <title>Ketoreductase domain dysfunction expands chemodiversity: malyngamide biosynthesis in the cyanobacterium Okeania hirsuta.</title>
        <authorList>
            <person name="Moss N.A."/>
            <person name="Leao T."/>
            <person name="Rankin M."/>
            <person name="McCullough T.M."/>
            <person name="Qu P."/>
            <person name="Korobeynikov A."/>
            <person name="Smith J.L."/>
            <person name="Gerwick L."/>
            <person name="Gerwick W.H."/>
        </authorList>
    </citation>
    <scope>NUCLEOTIDE SEQUENCE [LARGE SCALE GENOMIC DNA]</scope>
    <source>
        <strain evidence="16 17">PAB10Feb10-1</strain>
    </source>
</reference>
<dbReference type="GO" id="GO:0003919">
    <property type="term" value="F:FMN adenylyltransferase activity"/>
    <property type="evidence" value="ECO:0007669"/>
    <property type="project" value="UniProtKB-UniRule"/>
</dbReference>
<dbReference type="InterPro" id="IPR015865">
    <property type="entry name" value="Riboflavin_kinase_bac/euk"/>
</dbReference>
<proteinExistence type="inferred from homology"/>
<dbReference type="InterPro" id="IPR023468">
    <property type="entry name" value="Riboflavin_kinase"/>
</dbReference>
<dbReference type="SMART" id="SM00904">
    <property type="entry name" value="Flavokinase"/>
    <property type="match status" value="1"/>
</dbReference>
<evidence type="ECO:0000259" key="15">
    <source>
        <dbReference type="SMART" id="SM00904"/>
    </source>
</evidence>
<evidence type="ECO:0000256" key="5">
    <source>
        <dbReference type="ARBA" id="ARBA00022679"/>
    </source>
</evidence>
<comment type="pathway">
    <text evidence="2 14">Cofactor biosynthesis; FMN biosynthesis; FMN from riboflavin (ATP route): step 1/1.</text>
</comment>
<evidence type="ECO:0000256" key="13">
    <source>
        <dbReference type="ARBA" id="ARBA00049494"/>
    </source>
</evidence>
<dbReference type="InterPro" id="IPR002606">
    <property type="entry name" value="Riboflavin_kinase_bac"/>
</dbReference>
<evidence type="ECO:0000256" key="6">
    <source>
        <dbReference type="ARBA" id="ARBA00022695"/>
    </source>
</evidence>
<dbReference type="PANTHER" id="PTHR22749:SF6">
    <property type="entry name" value="RIBOFLAVIN KINASE"/>
    <property type="match status" value="1"/>
</dbReference>
<evidence type="ECO:0000256" key="2">
    <source>
        <dbReference type="ARBA" id="ARBA00005201"/>
    </source>
</evidence>
<dbReference type="AlphaFoldDB" id="A0A3N6QRE6"/>
<evidence type="ECO:0000256" key="14">
    <source>
        <dbReference type="PIRNR" id="PIRNR004491"/>
    </source>
</evidence>
<dbReference type="InterPro" id="IPR015864">
    <property type="entry name" value="FAD_synthase"/>
</dbReference>
<keyword evidence="5 14" id="KW-0808">Transferase</keyword>
<evidence type="ECO:0000256" key="8">
    <source>
        <dbReference type="ARBA" id="ARBA00022777"/>
    </source>
</evidence>
<protein>
    <recommendedName>
        <fullName evidence="14">Riboflavin biosynthesis protein</fullName>
    </recommendedName>
    <domain>
        <recommendedName>
            <fullName evidence="14">Riboflavin kinase</fullName>
            <ecNumber evidence="14">2.7.1.26</ecNumber>
        </recommendedName>
        <alternativeName>
            <fullName evidence="14">Flavokinase</fullName>
        </alternativeName>
    </domain>
    <domain>
        <recommendedName>
            <fullName evidence="14">FMN adenylyltransferase</fullName>
            <ecNumber evidence="14">2.7.7.2</ecNumber>
        </recommendedName>
        <alternativeName>
            <fullName evidence="14">FAD pyrophosphorylase</fullName>
        </alternativeName>
        <alternativeName>
            <fullName evidence="14">FAD synthase</fullName>
        </alternativeName>
    </domain>
</protein>
<dbReference type="GO" id="GO:0006747">
    <property type="term" value="P:FAD biosynthetic process"/>
    <property type="evidence" value="ECO:0007669"/>
    <property type="project" value="UniProtKB-UniRule"/>
</dbReference>
<comment type="similarity">
    <text evidence="14">Belongs to the ribF family.</text>
</comment>
<keyword evidence="3 14" id="KW-0285">Flavoprotein</keyword>
<evidence type="ECO:0000256" key="11">
    <source>
        <dbReference type="ARBA" id="ARBA00023268"/>
    </source>
</evidence>
<comment type="caution">
    <text evidence="16">The sequence shown here is derived from an EMBL/GenBank/DDBJ whole genome shotgun (WGS) entry which is preliminary data.</text>
</comment>
<keyword evidence="9 14" id="KW-0274">FAD</keyword>
<dbReference type="CDD" id="cd02064">
    <property type="entry name" value="FAD_synthetase_N"/>
    <property type="match status" value="1"/>
</dbReference>
<dbReference type="RefSeq" id="WP_124145239.1">
    <property type="nucleotide sequence ID" value="NZ_CAWOKI010000073.1"/>
</dbReference>
<keyword evidence="7 14" id="KW-0547">Nucleotide-binding</keyword>
<sequence length="361" mass="40566">MWVTSSLATVLTPTTVALGNFDGLHRGHRQVVQPTLKLDTRKNSLYVYPSQTDTEVDKNTKLQLLNSSWYYQSELDKNDDCQEPKIYSTVVTFNPHPQEFFSGKPKKLLAPLDEKLALFQQMGVEQVVLLQFDQELANLTPTQFVEKILVKHLKASQVSVGWDFRFGRNRVGKATDLQTIAANYNIEVTIVPLYTCENGERISSSIIRQALEQGDLKKSNRLLGRPYSLAGQVVEGQKLGRTLGFPTANLQLPPQKFLPRFGVYAVEAYIFGQKQLQENSSGDCPHLGVMNIGCRPTLNGLHPTTEIHLLNWSGDLYGQTIMVNLIEFLRPEQKFASLDLLKAKIQEDCAIARSILVSNTK</sequence>
<dbReference type="PANTHER" id="PTHR22749">
    <property type="entry name" value="RIBOFLAVIN KINASE/FMN ADENYLYLTRANSFERASE"/>
    <property type="match status" value="1"/>
</dbReference>
<keyword evidence="17" id="KW-1185">Reference proteome</keyword>
<dbReference type="OrthoDB" id="9803667at2"/>
<dbReference type="InterPro" id="IPR023465">
    <property type="entry name" value="Riboflavin_kinase_dom_sf"/>
</dbReference>
<evidence type="ECO:0000256" key="4">
    <source>
        <dbReference type="ARBA" id="ARBA00022643"/>
    </source>
</evidence>
<dbReference type="UniPathway" id="UPA00277">
    <property type="reaction ID" value="UER00407"/>
</dbReference>
<keyword evidence="10 14" id="KW-0067">ATP-binding</keyword>
<keyword evidence="11" id="KW-0511">Multifunctional enzyme</keyword>
<comment type="catalytic activity">
    <reaction evidence="12 14">
        <text>riboflavin + ATP = FMN + ADP + H(+)</text>
        <dbReference type="Rhea" id="RHEA:14357"/>
        <dbReference type="ChEBI" id="CHEBI:15378"/>
        <dbReference type="ChEBI" id="CHEBI:30616"/>
        <dbReference type="ChEBI" id="CHEBI:57986"/>
        <dbReference type="ChEBI" id="CHEBI:58210"/>
        <dbReference type="ChEBI" id="CHEBI:456216"/>
        <dbReference type="EC" id="2.7.1.26"/>
    </reaction>
</comment>
<keyword evidence="4 14" id="KW-0288">FMN</keyword>
<dbReference type="InterPro" id="IPR014729">
    <property type="entry name" value="Rossmann-like_a/b/a_fold"/>
</dbReference>
<dbReference type="GO" id="GO:0008531">
    <property type="term" value="F:riboflavin kinase activity"/>
    <property type="evidence" value="ECO:0007669"/>
    <property type="project" value="UniProtKB-UniRule"/>
</dbReference>
<keyword evidence="8 14" id="KW-0418">Kinase</keyword>
<evidence type="ECO:0000256" key="3">
    <source>
        <dbReference type="ARBA" id="ARBA00022630"/>
    </source>
</evidence>